<dbReference type="STRING" id="1527.SAMN04489757_11615"/>
<dbReference type="SUPFAM" id="SSF55021">
    <property type="entry name" value="ACT-like"/>
    <property type="match status" value="1"/>
</dbReference>
<evidence type="ECO:0000313" key="2">
    <source>
        <dbReference type="Proteomes" id="UP000198806"/>
    </source>
</evidence>
<sequence length="99" mass="11432">MLIKTYTEELSVCKVQNISQVDFSDKFCFLGKTDEEISLVCLTNKVPENVTQRDDGWKMFRIEGELDFSLIGILSEISAILAEMRSEFSPYRLIIQIIF</sequence>
<dbReference type="Proteomes" id="UP000198806">
    <property type="component" value="Unassembled WGS sequence"/>
</dbReference>
<dbReference type="Gene3D" id="3.30.2130.10">
    <property type="entry name" value="VC0802-like"/>
    <property type="match status" value="1"/>
</dbReference>
<dbReference type="InterPro" id="IPR045865">
    <property type="entry name" value="ACT-like_dom_sf"/>
</dbReference>
<gene>
    <name evidence="1" type="ORF">SAMN04489757_11615</name>
</gene>
<dbReference type="EMBL" id="FOWD01000016">
    <property type="protein sequence ID" value="SFO27818.1"/>
    <property type="molecule type" value="Genomic_DNA"/>
</dbReference>
<organism evidence="1 2">
    <name type="scientific">Anaerocolumna aminovalerica</name>
    <dbReference type="NCBI Taxonomy" id="1527"/>
    <lineage>
        <taxon>Bacteria</taxon>
        <taxon>Bacillati</taxon>
        <taxon>Bacillota</taxon>
        <taxon>Clostridia</taxon>
        <taxon>Lachnospirales</taxon>
        <taxon>Lachnospiraceae</taxon>
        <taxon>Anaerocolumna</taxon>
    </lineage>
</organism>
<protein>
    <submittedName>
        <fullName evidence="1">Uncharacterized protein</fullName>
    </submittedName>
</protein>
<accession>A0A1I5FVI3</accession>
<reference evidence="1 2" key="1">
    <citation type="submission" date="2016-10" db="EMBL/GenBank/DDBJ databases">
        <authorList>
            <person name="de Groot N.N."/>
        </authorList>
    </citation>
    <scope>NUCLEOTIDE SEQUENCE [LARGE SCALE GENOMIC DNA]</scope>
    <source>
        <strain evidence="1 2">DSM 1283</strain>
    </source>
</reference>
<dbReference type="AlphaFoldDB" id="A0A1I5FVI3"/>
<evidence type="ECO:0000313" key="1">
    <source>
        <dbReference type="EMBL" id="SFO27818.1"/>
    </source>
</evidence>
<keyword evidence="2" id="KW-1185">Reference proteome</keyword>
<name>A0A1I5FVI3_9FIRM</name>
<proteinExistence type="predicted"/>